<keyword evidence="1" id="KW-0812">Transmembrane</keyword>
<accession>A0ABU5R8Z7</accession>
<evidence type="ECO:0000256" key="1">
    <source>
        <dbReference type="SAM" id="Phobius"/>
    </source>
</evidence>
<feature type="transmembrane region" description="Helical" evidence="1">
    <location>
        <begin position="129"/>
        <end position="149"/>
    </location>
</feature>
<evidence type="ECO:0000313" key="2">
    <source>
        <dbReference type="EMBL" id="MEA5362125.1"/>
    </source>
</evidence>
<keyword evidence="1" id="KW-0472">Membrane</keyword>
<keyword evidence="3" id="KW-1185">Reference proteome</keyword>
<organism evidence="2 3">
    <name type="scientific">Amycolatopsis heterodermiae</name>
    <dbReference type="NCBI Taxonomy" id="3110235"/>
    <lineage>
        <taxon>Bacteria</taxon>
        <taxon>Bacillati</taxon>
        <taxon>Actinomycetota</taxon>
        <taxon>Actinomycetes</taxon>
        <taxon>Pseudonocardiales</taxon>
        <taxon>Pseudonocardiaceae</taxon>
        <taxon>Amycolatopsis</taxon>
    </lineage>
</organism>
<proteinExistence type="predicted"/>
<dbReference type="RefSeq" id="WP_323329586.1">
    <property type="nucleotide sequence ID" value="NZ_JAYFSI010000004.1"/>
</dbReference>
<dbReference type="EMBL" id="JAYFSI010000004">
    <property type="protein sequence ID" value="MEA5362125.1"/>
    <property type="molecule type" value="Genomic_DNA"/>
</dbReference>
<gene>
    <name evidence="2" type="ORF">VA596_21500</name>
</gene>
<name>A0ABU5R8Z7_9PSEU</name>
<protein>
    <recommendedName>
        <fullName evidence="4">YibE/F family protein</fullName>
    </recommendedName>
</protein>
<sequence length="176" mass="18222">MTVGSFTRVFRRVFFTAVALVSLFLGGVVCLMCQVLAGRDAPTYRVDGHVVSHEQGELPVGGDDGAVRHTIGIDAADGRHYSLTTVGSGLDLPPGQPVALDVSTADGSIAYLRAGGGVLDLRAGVIRPVLLIVASLLALGAVYFGAVRLNLYPPLATWLAVALGAVLSPVAVFVRV</sequence>
<evidence type="ECO:0000313" key="3">
    <source>
        <dbReference type="Proteomes" id="UP001304298"/>
    </source>
</evidence>
<dbReference type="Proteomes" id="UP001304298">
    <property type="component" value="Unassembled WGS sequence"/>
</dbReference>
<comment type="caution">
    <text evidence="2">The sequence shown here is derived from an EMBL/GenBank/DDBJ whole genome shotgun (WGS) entry which is preliminary data.</text>
</comment>
<evidence type="ECO:0008006" key="4">
    <source>
        <dbReference type="Google" id="ProtNLM"/>
    </source>
</evidence>
<feature type="transmembrane region" description="Helical" evidence="1">
    <location>
        <begin position="155"/>
        <end position="174"/>
    </location>
</feature>
<reference evidence="2 3" key="1">
    <citation type="submission" date="2023-12" db="EMBL/GenBank/DDBJ databases">
        <title>Amycolatopsis sp. V23-08.</title>
        <authorList>
            <person name="Somphong A."/>
        </authorList>
    </citation>
    <scope>NUCLEOTIDE SEQUENCE [LARGE SCALE GENOMIC DNA]</scope>
    <source>
        <strain evidence="2 3">V23-08</strain>
    </source>
</reference>
<feature type="transmembrane region" description="Helical" evidence="1">
    <location>
        <begin position="12"/>
        <end position="37"/>
    </location>
</feature>
<keyword evidence="1" id="KW-1133">Transmembrane helix</keyword>